<dbReference type="Pfam" id="PF01740">
    <property type="entry name" value="STAS"/>
    <property type="match status" value="1"/>
</dbReference>
<name>A0ABW2CG11_9ACTN</name>
<comment type="caution">
    <text evidence="5">The sequence shown here is derived from an EMBL/GenBank/DDBJ whole genome shotgun (WGS) entry which is preliminary data.</text>
</comment>
<reference evidence="6" key="1">
    <citation type="journal article" date="2019" name="Int. J. Syst. Evol. Microbiol.">
        <title>The Global Catalogue of Microorganisms (GCM) 10K type strain sequencing project: providing services to taxonomists for standard genome sequencing and annotation.</title>
        <authorList>
            <consortium name="The Broad Institute Genomics Platform"/>
            <consortium name="The Broad Institute Genome Sequencing Center for Infectious Disease"/>
            <person name="Wu L."/>
            <person name="Ma J."/>
        </authorList>
    </citation>
    <scope>NUCLEOTIDE SEQUENCE [LARGE SCALE GENOMIC DNA]</scope>
    <source>
        <strain evidence="6">JCM 3369</strain>
    </source>
</reference>
<dbReference type="PANTHER" id="PTHR33495:SF2">
    <property type="entry name" value="ANTI-SIGMA FACTOR ANTAGONIST TM_1081-RELATED"/>
    <property type="match status" value="1"/>
</dbReference>
<dbReference type="PROSITE" id="PS50801">
    <property type="entry name" value="STAS"/>
    <property type="match status" value="1"/>
</dbReference>
<evidence type="ECO:0000256" key="3">
    <source>
        <dbReference type="SAM" id="MobiDB-lite"/>
    </source>
</evidence>
<dbReference type="NCBIfam" id="TIGR00377">
    <property type="entry name" value="ant_ant_sig"/>
    <property type="match status" value="1"/>
</dbReference>
<evidence type="ECO:0000313" key="6">
    <source>
        <dbReference type="Proteomes" id="UP001596380"/>
    </source>
</evidence>
<sequence length="209" mass="22323">MTANDGTGRPRGTALPRAGAALTKTTSHWEEAAPCRSLDPIALARRTLHDVQPDRGIELQIDHRVLLDRVTLIAIAGEIDIATAPQLRGYCERHARPDRGRHLALDLTEVAFLDSSGVKVLVDAHLAAGAHGTTVRVAAPSPLVARVFDVLRLGDHIPVHTTVQQALAAVLVMPGRSRAPRRSTLPDGMSAEATRTCTAGTAPKEMRAK</sequence>
<gene>
    <name evidence="5" type="ORF">ACFQKB_06560</name>
</gene>
<dbReference type="SUPFAM" id="SSF52091">
    <property type="entry name" value="SpoIIaa-like"/>
    <property type="match status" value="1"/>
</dbReference>
<dbReference type="PANTHER" id="PTHR33495">
    <property type="entry name" value="ANTI-SIGMA FACTOR ANTAGONIST TM_1081-RELATED-RELATED"/>
    <property type="match status" value="1"/>
</dbReference>
<feature type="region of interest" description="Disordered" evidence="3">
    <location>
        <begin position="1"/>
        <end position="21"/>
    </location>
</feature>
<dbReference type="InterPro" id="IPR036513">
    <property type="entry name" value="STAS_dom_sf"/>
</dbReference>
<evidence type="ECO:0000259" key="4">
    <source>
        <dbReference type="PROSITE" id="PS50801"/>
    </source>
</evidence>
<accession>A0ABW2CG11</accession>
<dbReference type="Proteomes" id="UP001596380">
    <property type="component" value="Unassembled WGS sequence"/>
</dbReference>
<protein>
    <recommendedName>
        <fullName evidence="2">Anti-sigma factor antagonist</fullName>
    </recommendedName>
</protein>
<comment type="similarity">
    <text evidence="1 2">Belongs to the anti-sigma-factor antagonist family.</text>
</comment>
<keyword evidence="6" id="KW-1185">Reference proteome</keyword>
<proteinExistence type="inferred from homology"/>
<dbReference type="Gene3D" id="3.30.750.24">
    <property type="entry name" value="STAS domain"/>
    <property type="match status" value="1"/>
</dbReference>
<evidence type="ECO:0000256" key="2">
    <source>
        <dbReference type="RuleBase" id="RU003749"/>
    </source>
</evidence>
<evidence type="ECO:0000256" key="1">
    <source>
        <dbReference type="ARBA" id="ARBA00009013"/>
    </source>
</evidence>
<organism evidence="5 6">
    <name type="scientific">Actinomadura yumaensis</name>
    <dbReference type="NCBI Taxonomy" id="111807"/>
    <lineage>
        <taxon>Bacteria</taxon>
        <taxon>Bacillati</taxon>
        <taxon>Actinomycetota</taxon>
        <taxon>Actinomycetes</taxon>
        <taxon>Streptosporangiales</taxon>
        <taxon>Thermomonosporaceae</taxon>
        <taxon>Actinomadura</taxon>
    </lineage>
</organism>
<dbReference type="CDD" id="cd07043">
    <property type="entry name" value="STAS_anti-anti-sigma_factors"/>
    <property type="match status" value="1"/>
</dbReference>
<dbReference type="EMBL" id="JBHSXS010000002">
    <property type="protein sequence ID" value="MFC6879425.1"/>
    <property type="molecule type" value="Genomic_DNA"/>
</dbReference>
<dbReference type="InterPro" id="IPR003658">
    <property type="entry name" value="Anti-sigma_ant"/>
</dbReference>
<dbReference type="InterPro" id="IPR002645">
    <property type="entry name" value="STAS_dom"/>
</dbReference>
<feature type="domain" description="STAS" evidence="4">
    <location>
        <begin position="70"/>
        <end position="170"/>
    </location>
</feature>
<evidence type="ECO:0000313" key="5">
    <source>
        <dbReference type="EMBL" id="MFC6879425.1"/>
    </source>
</evidence>
<dbReference type="RefSeq" id="WP_160824038.1">
    <property type="nucleotide sequence ID" value="NZ_JBHSXE010000001.1"/>
</dbReference>